<organism evidence="3 4">
    <name type="scientific">Gymnopus androsaceus JB14</name>
    <dbReference type="NCBI Taxonomy" id="1447944"/>
    <lineage>
        <taxon>Eukaryota</taxon>
        <taxon>Fungi</taxon>
        <taxon>Dikarya</taxon>
        <taxon>Basidiomycota</taxon>
        <taxon>Agaricomycotina</taxon>
        <taxon>Agaricomycetes</taxon>
        <taxon>Agaricomycetidae</taxon>
        <taxon>Agaricales</taxon>
        <taxon>Marasmiineae</taxon>
        <taxon>Omphalotaceae</taxon>
        <taxon>Gymnopus</taxon>
    </lineage>
</organism>
<name>A0A6A4H862_9AGAR</name>
<dbReference type="CDD" id="cd12193">
    <property type="entry name" value="bZIP_GCN4"/>
    <property type="match status" value="1"/>
</dbReference>
<evidence type="ECO:0008006" key="5">
    <source>
        <dbReference type="Google" id="ProtNLM"/>
    </source>
</evidence>
<protein>
    <recommendedName>
        <fullName evidence="5">BZIP domain-containing protein</fullName>
    </recommendedName>
</protein>
<evidence type="ECO:0000256" key="2">
    <source>
        <dbReference type="SAM" id="MobiDB-lite"/>
    </source>
</evidence>
<proteinExistence type="predicted"/>
<keyword evidence="1" id="KW-0175">Coiled coil</keyword>
<evidence type="ECO:0000256" key="1">
    <source>
        <dbReference type="SAM" id="Coils"/>
    </source>
</evidence>
<dbReference type="InterPro" id="IPR046347">
    <property type="entry name" value="bZIP_sf"/>
</dbReference>
<feature type="compositionally biased region" description="Low complexity" evidence="2">
    <location>
        <begin position="133"/>
        <end position="142"/>
    </location>
</feature>
<dbReference type="OrthoDB" id="2257100at2759"/>
<dbReference type="Gene3D" id="3.30.160.60">
    <property type="entry name" value="Classic Zinc Finger"/>
    <property type="match status" value="1"/>
</dbReference>
<sequence>MAQSFNEFLSSPFSTPYDDFSTSPMDDSPFAPDLSTPIMDSYDDEFGWMSGGIDMNEPLFNDAASALYDMIAEPAKEPSPVSSTVELLSNTDLLMMSPATPALESMHSLYPSPRLPTFQAPAPVTKPAPPAAPARKVSSSAATGTRRNITPDALVPLDAPTQNRRYITPSSTSRKEPSSSKKRSRSEAFGDAEDRDEEELPPMQPPGPDATEQEKLEWKRRLSTIAARKSRRRKLEHKLMLESKVDELEKDREKWRTRCKVLQEVLRSHAVDFRFEDDDEH</sequence>
<gene>
    <name evidence="3" type="ORF">BT96DRAFT_958800</name>
</gene>
<reference evidence="3" key="1">
    <citation type="journal article" date="2019" name="Environ. Microbiol.">
        <title>Fungal ecological strategies reflected in gene transcription - a case study of two litter decomposers.</title>
        <authorList>
            <person name="Barbi F."/>
            <person name="Kohler A."/>
            <person name="Barry K."/>
            <person name="Baskaran P."/>
            <person name="Daum C."/>
            <person name="Fauchery L."/>
            <person name="Ihrmark K."/>
            <person name="Kuo A."/>
            <person name="LaButti K."/>
            <person name="Lipzen A."/>
            <person name="Morin E."/>
            <person name="Grigoriev I.V."/>
            <person name="Henrissat B."/>
            <person name="Lindahl B."/>
            <person name="Martin F."/>
        </authorList>
    </citation>
    <scope>NUCLEOTIDE SEQUENCE</scope>
    <source>
        <strain evidence="3">JB14</strain>
    </source>
</reference>
<feature type="compositionally biased region" description="Polar residues" evidence="2">
    <location>
        <begin position="1"/>
        <end position="25"/>
    </location>
</feature>
<dbReference type="SUPFAM" id="SSF57959">
    <property type="entry name" value="Leucine zipper domain"/>
    <property type="match status" value="1"/>
</dbReference>
<dbReference type="Proteomes" id="UP000799118">
    <property type="component" value="Unassembled WGS sequence"/>
</dbReference>
<evidence type="ECO:0000313" key="4">
    <source>
        <dbReference type="Proteomes" id="UP000799118"/>
    </source>
</evidence>
<feature type="compositionally biased region" description="Acidic residues" evidence="2">
    <location>
        <begin position="190"/>
        <end position="200"/>
    </location>
</feature>
<evidence type="ECO:0000313" key="3">
    <source>
        <dbReference type="EMBL" id="KAE9394402.1"/>
    </source>
</evidence>
<feature type="coiled-coil region" evidence="1">
    <location>
        <begin position="238"/>
        <end position="265"/>
    </location>
</feature>
<dbReference type="AlphaFoldDB" id="A0A6A4H862"/>
<accession>A0A6A4H862</accession>
<keyword evidence="4" id="KW-1185">Reference proteome</keyword>
<dbReference type="EMBL" id="ML769550">
    <property type="protein sequence ID" value="KAE9394402.1"/>
    <property type="molecule type" value="Genomic_DNA"/>
</dbReference>
<dbReference type="GO" id="GO:0003700">
    <property type="term" value="F:DNA-binding transcription factor activity"/>
    <property type="evidence" value="ECO:0007669"/>
    <property type="project" value="InterPro"/>
</dbReference>
<feature type="region of interest" description="Disordered" evidence="2">
    <location>
        <begin position="1"/>
        <end position="36"/>
    </location>
</feature>
<feature type="region of interest" description="Disordered" evidence="2">
    <location>
        <begin position="117"/>
        <end position="217"/>
    </location>
</feature>